<accession>A0ABQ9ZZL5</accession>
<keyword evidence="1" id="KW-0472">Membrane</keyword>
<evidence type="ECO:0000313" key="3">
    <source>
        <dbReference type="Proteomes" id="UP001234178"/>
    </source>
</evidence>
<organism evidence="2 3">
    <name type="scientific">Daphnia magna</name>
    <dbReference type="NCBI Taxonomy" id="35525"/>
    <lineage>
        <taxon>Eukaryota</taxon>
        <taxon>Metazoa</taxon>
        <taxon>Ecdysozoa</taxon>
        <taxon>Arthropoda</taxon>
        <taxon>Crustacea</taxon>
        <taxon>Branchiopoda</taxon>
        <taxon>Diplostraca</taxon>
        <taxon>Cladocera</taxon>
        <taxon>Anomopoda</taxon>
        <taxon>Daphniidae</taxon>
        <taxon>Daphnia</taxon>
    </lineage>
</organism>
<proteinExistence type="predicted"/>
<sequence>MSLSADFDKSGKVYELNASEHWELLSLFLLILTLFASVVCQHRKIFNHEFWYFKYMRAQIVVT</sequence>
<keyword evidence="1" id="KW-1133">Transmembrane helix</keyword>
<protein>
    <submittedName>
        <fullName evidence="2">Uncharacterized protein</fullName>
    </submittedName>
</protein>
<evidence type="ECO:0000313" key="2">
    <source>
        <dbReference type="EMBL" id="KAK4018348.1"/>
    </source>
</evidence>
<dbReference type="Proteomes" id="UP001234178">
    <property type="component" value="Unassembled WGS sequence"/>
</dbReference>
<evidence type="ECO:0000256" key="1">
    <source>
        <dbReference type="SAM" id="Phobius"/>
    </source>
</evidence>
<keyword evidence="3" id="KW-1185">Reference proteome</keyword>
<gene>
    <name evidence="2" type="ORF">OUZ56_000409</name>
</gene>
<reference evidence="2 3" key="1">
    <citation type="journal article" date="2023" name="Nucleic Acids Res.">
        <title>The hologenome of Daphnia magna reveals possible DNA methylation and microbiome-mediated evolution of the host genome.</title>
        <authorList>
            <person name="Chaturvedi A."/>
            <person name="Li X."/>
            <person name="Dhandapani V."/>
            <person name="Marshall H."/>
            <person name="Kissane S."/>
            <person name="Cuenca-Cambronero M."/>
            <person name="Asole G."/>
            <person name="Calvet F."/>
            <person name="Ruiz-Romero M."/>
            <person name="Marangio P."/>
            <person name="Guigo R."/>
            <person name="Rago D."/>
            <person name="Mirbahai L."/>
            <person name="Eastwood N."/>
            <person name="Colbourne J.K."/>
            <person name="Zhou J."/>
            <person name="Mallon E."/>
            <person name="Orsini L."/>
        </authorList>
    </citation>
    <scope>NUCLEOTIDE SEQUENCE [LARGE SCALE GENOMIC DNA]</scope>
    <source>
        <strain evidence="2">LRV0_1</strain>
    </source>
</reference>
<keyword evidence="1" id="KW-0812">Transmembrane</keyword>
<feature type="transmembrane region" description="Helical" evidence="1">
    <location>
        <begin position="22"/>
        <end position="40"/>
    </location>
</feature>
<dbReference type="EMBL" id="JAOYFB010000036">
    <property type="protein sequence ID" value="KAK4018348.1"/>
    <property type="molecule type" value="Genomic_DNA"/>
</dbReference>
<comment type="caution">
    <text evidence="2">The sequence shown here is derived from an EMBL/GenBank/DDBJ whole genome shotgun (WGS) entry which is preliminary data.</text>
</comment>
<name>A0ABQ9ZZL5_9CRUS</name>